<organism evidence="1 2">
    <name type="scientific">Acidobacterium capsulatum (strain ATCC 51196 / DSM 11244 / BCRC 80197 / JCM 7670 / NBRC 15755 / NCIMB 13165 / 161)</name>
    <dbReference type="NCBI Taxonomy" id="240015"/>
    <lineage>
        <taxon>Bacteria</taxon>
        <taxon>Pseudomonadati</taxon>
        <taxon>Acidobacteriota</taxon>
        <taxon>Terriglobia</taxon>
        <taxon>Terriglobales</taxon>
        <taxon>Acidobacteriaceae</taxon>
        <taxon>Acidobacterium</taxon>
    </lineage>
</organism>
<dbReference type="HOGENOM" id="CLU_3113432_0_0_0"/>
<dbReference type="InParanoid" id="C1F4N6"/>
<sequence length="50" mass="5720">MREFQSFCFFLISFDGYDVPSLSSWDSGSEYEDRLLGVFVFSCGVHLDAL</sequence>
<protein>
    <submittedName>
        <fullName evidence="1">Uncharacterized protein</fullName>
    </submittedName>
</protein>
<proteinExistence type="predicted"/>
<accession>C1F4N6</accession>
<keyword evidence="2" id="KW-1185">Reference proteome</keyword>
<dbReference type="AlphaFoldDB" id="C1F4N6"/>
<evidence type="ECO:0000313" key="2">
    <source>
        <dbReference type="Proteomes" id="UP000002207"/>
    </source>
</evidence>
<dbReference type="EMBL" id="CP001472">
    <property type="protein sequence ID" value="ACO31511.1"/>
    <property type="molecule type" value="Genomic_DNA"/>
</dbReference>
<evidence type="ECO:0000313" key="1">
    <source>
        <dbReference type="EMBL" id="ACO31511.1"/>
    </source>
</evidence>
<dbReference type="Proteomes" id="UP000002207">
    <property type="component" value="Chromosome"/>
</dbReference>
<name>C1F4N6_ACIC5</name>
<reference evidence="1 2" key="1">
    <citation type="journal article" date="2009" name="Appl. Environ. Microbiol.">
        <title>Three genomes from the phylum Acidobacteria provide insight into the lifestyles of these microorganisms in soils.</title>
        <authorList>
            <person name="Ward N.L."/>
            <person name="Challacombe J.F."/>
            <person name="Janssen P.H."/>
            <person name="Henrissat B."/>
            <person name="Coutinho P.M."/>
            <person name="Wu M."/>
            <person name="Xie G."/>
            <person name="Haft D.H."/>
            <person name="Sait M."/>
            <person name="Badger J."/>
            <person name="Barabote R.D."/>
            <person name="Bradley B."/>
            <person name="Brettin T.S."/>
            <person name="Brinkac L.M."/>
            <person name="Bruce D."/>
            <person name="Creasy T."/>
            <person name="Daugherty S.C."/>
            <person name="Davidsen T.M."/>
            <person name="DeBoy R.T."/>
            <person name="Detter J.C."/>
            <person name="Dodson R.J."/>
            <person name="Durkin A.S."/>
            <person name="Ganapathy A."/>
            <person name="Gwinn-Giglio M."/>
            <person name="Han C.S."/>
            <person name="Khouri H."/>
            <person name="Kiss H."/>
            <person name="Kothari S.P."/>
            <person name="Madupu R."/>
            <person name="Nelson K.E."/>
            <person name="Nelson W.C."/>
            <person name="Paulsen I."/>
            <person name="Penn K."/>
            <person name="Ren Q."/>
            <person name="Rosovitz M.J."/>
            <person name="Selengut J.D."/>
            <person name="Shrivastava S."/>
            <person name="Sullivan S.A."/>
            <person name="Tapia R."/>
            <person name="Thompson L.S."/>
            <person name="Watkins K.L."/>
            <person name="Yang Q."/>
            <person name="Yu C."/>
            <person name="Zafar N."/>
            <person name="Zhou L."/>
            <person name="Kuske C.R."/>
        </authorList>
    </citation>
    <scope>NUCLEOTIDE SEQUENCE [LARGE SCALE GENOMIC DNA]</scope>
    <source>
        <strain evidence="2">ATCC 51196 / DSM 11244 / BCRC 80197 / JCM 7670 / NBRC 15755 / NCIMB 13165 / 161</strain>
    </source>
</reference>
<gene>
    <name evidence="1" type="ordered locus">ACP_1151</name>
</gene>
<dbReference type="KEGG" id="aca:ACP_1151"/>